<feature type="compositionally biased region" description="Low complexity" evidence="1">
    <location>
        <begin position="56"/>
        <end position="67"/>
    </location>
</feature>
<name>A0A378WHF8_9NOCA</name>
<dbReference type="EMBL" id="UGRU01000001">
    <property type="protein sequence ID" value="SUA40710.1"/>
    <property type="molecule type" value="Genomic_DNA"/>
</dbReference>
<evidence type="ECO:0000256" key="2">
    <source>
        <dbReference type="SAM" id="Phobius"/>
    </source>
</evidence>
<evidence type="ECO:0000313" key="4">
    <source>
        <dbReference type="EMBL" id="SUA40710.1"/>
    </source>
</evidence>
<sequence length="252" mass="26229">MSTNNDGVHRHDHHGTGPLPAPDDWFDIDAPPAPAPVPERPGHYRSWLQTTDRSTSAAAPELALAEPDSPEADEPLRDGGGHRVWTWIFATGAVGAAVAAGVFVFAPFRSPDLTPTVVTALPGPTAVMATVSACPPSPGLPQFDGQGAGSTRSGPEVVLALEHGYYVERTAAAVRTVLVADGPFGTDAEIQSGIDDIPVGTTHCVQIAAAGPERWAVTITEHRPAGSTVVLHQLITTTVRENRTLVAAVTPA</sequence>
<proteinExistence type="predicted"/>
<dbReference type="AlphaFoldDB" id="A0A378WHF8"/>
<gene>
    <name evidence="4" type="ORF">NCTC13184_00031</name>
</gene>
<keyword evidence="2" id="KW-1133">Transmembrane helix</keyword>
<feature type="region of interest" description="Disordered" evidence="1">
    <location>
        <begin position="1"/>
        <end position="78"/>
    </location>
</feature>
<feature type="domain" description="DUF8176" evidence="3">
    <location>
        <begin position="133"/>
        <end position="249"/>
    </location>
</feature>
<feature type="transmembrane region" description="Helical" evidence="2">
    <location>
        <begin position="84"/>
        <end position="106"/>
    </location>
</feature>
<dbReference type="InterPro" id="IPR058489">
    <property type="entry name" value="DUF8176"/>
</dbReference>
<evidence type="ECO:0000256" key="1">
    <source>
        <dbReference type="SAM" id="MobiDB-lite"/>
    </source>
</evidence>
<accession>A0A378WHF8</accession>
<keyword evidence="2" id="KW-0472">Membrane</keyword>
<evidence type="ECO:0000313" key="5">
    <source>
        <dbReference type="Proteomes" id="UP000255082"/>
    </source>
</evidence>
<reference evidence="4 5" key="1">
    <citation type="submission" date="2018-06" db="EMBL/GenBank/DDBJ databases">
        <authorList>
            <consortium name="Pathogen Informatics"/>
            <person name="Doyle S."/>
        </authorList>
    </citation>
    <scope>NUCLEOTIDE SEQUENCE [LARGE SCALE GENOMIC DNA]</scope>
    <source>
        <strain evidence="4 5">NCTC13184</strain>
    </source>
</reference>
<keyword evidence="2" id="KW-0812">Transmembrane</keyword>
<dbReference type="Proteomes" id="UP000255082">
    <property type="component" value="Unassembled WGS sequence"/>
</dbReference>
<protein>
    <recommendedName>
        <fullName evidence="3">DUF8176 domain-containing protein</fullName>
    </recommendedName>
</protein>
<dbReference type="RefSeq" id="WP_062966574.1">
    <property type="nucleotide sequence ID" value="NZ_JAJFOE010000002.1"/>
</dbReference>
<organism evidence="4 5">
    <name type="scientific">Nocardia africana</name>
    <dbReference type="NCBI Taxonomy" id="134964"/>
    <lineage>
        <taxon>Bacteria</taxon>
        <taxon>Bacillati</taxon>
        <taxon>Actinomycetota</taxon>
        <taxon>Actinomycetes</taxon>
        <taxon>Mycobacteriales</taxon>
        <taxon>Nocardiaceae</taxon>
        <taxon>Nocardia</taxon>
    </lineage>
</organism>
<evidence type="ECO:0000259" key="3">
    <source>
        <dbReference type="Pfam" id="PF26527"/>
    </source>
</evidence>
<dbReference type="Pfam" id="PF26527">
    <property type="entry name" value="DUF8176"/>
    <property type="match status" value="1"/>
</dbReference>
<dbReference type="OrthoDB" id="4382015at2"/>